<accession>A0A9J7M8L8</accession>
<dbReference type="GeneID" id="118429875"/>
<keyword evidence="2" id="KW-1185">Reference proteome</keyword>
<sequence>MAWDISRWNPFDRRFDTRTGLTIAAGCALGVAGYGLCRLVKNRAIVWDNVFGGQAYTTKLLIAFGAVGLISYGVWTSTPKDSSKRPAFKPREELCVVAADQHTLSTIAEEVREATAGIPQAYPVREHRVSNRRDVADLPLYRRSVCCVRNAERNISFNKHGEPEPDADLGFRAFHKMEESTGRSGVILVLFDHGQSQGISDLYSMEGINPSQRLLDAAKGPPCRFLTVSRKLNIEQKGFISRWAKP</sequence>
<keyword evidence="1" id="KW-1133">Transmembrane helix</keyword>
<dbReference type="KEGG" id="bfo:118429875"/>
<evidence type="ECO:0000256" key="1">
    <source>
        <dbReference type="SAM" id="Phobius"/>
    </source>
</evidence>
<dbReference type="AlphaFoldDB" id="A0A9J7M8L8"/>
<proteinExistence type="predicted"/>
<name>A0A9J7M8L8_BRAFL</name>
<keyword evidence="1" id="KW-0812">Transmembrane</keyword>
<feature type="transmembrane region" description="Helical" evidence="1">
    <location>
        <begin position="56"/>
        <end position="75"/>
    </location>
</feature>
<evidence type="ECO:0000313" key="2">
    <source>
        <dbReference type="Proteomes" id="UP000001554"/>
    </source>
</evidence>
<feature type="transmembrane region" description="Helical" evidence="1">
    <location>
        <begin position="20"/>
        <end position="36"/>
    </location>
</feature>
<reference evidence="3" key="2">
    <citation type="submission" date="2025-08" db="UniProtKB">
        <authorList>
            <consortium name="RefSeq"/>
        </authorList>
    </citation>
    <scope>IDENTIFICATION</scope>
    <source>
        <strain evidence="3">S238N-H82</strain>
        <tissue evidence="3">Testes</tissue>
    </source>
</reference>
<dbReference type="RefSeq" id="XP_035696393.1">
    <property type="nucleotide sequence ID" value="XM_035840500.1"/>
</dbReference>
<gene>
    <name evidence="3" type="primary">LOC118429875</name>
</gene>
<organism evidence="2 3">
    <name type="scientific">Branchiostoma floridae</name>
    <name type="common">Florida lancelet</name>
    <name type="synonym">Amphioxus</name>
    <dbReference type="NCBI Taxonomy" id="7739"/>
    <lineage>
        <taxon>Eukaryota</taxon>
        <taxon>Metazoa</taxon>
        <taxon>Chordata</taxon>
        <taxon>Cephalochordata</taxon>
        <taxon>Leptocardii</taxon>
        <taxon>Amphioxiformes</taxon>
        <taxon>Branchiostomatidae</taxon>
        <taxon>Branchiostoma</taxon>
    </lineage>
</organism>
<keyword evidence="1" id="KW-0472">Membrane</keyword>
<reference evidence="2" key="1">
    <citation type="journal article" date="2020" name="Nat. Ecol. Evol.">
        <title>Deeply conserved synteny resolves early events in vertebrate evolution.</title>
        <authorList>
            <person name="Simakov O."/>
            <person name="Marletaz F."/>
            <person name="Yue J.X."/>
            <person name="O'Connell B."/>
            <person name="Jenkins J."/>
            <person name="Brandt A."/>
            <person name="Calef R."/>
            <person name="Tung C.H."/>
            <person name="Huang T.K."/>
            <person name="Schmutz J."/>
            <person name="Satoh N."/>
            <person name="Yu J.K."/>
            <person name="Putnam N.H."/>
            <person name="Green R.E."/>
            <person name="Rokhsar D.S."/>
        </authorList>
    </citation>
    <scope>NUCLEOTIDE SEQUENCE [LARGE SCALE GENOMIC DNA]</scope>
    <source>
        <strain evidence="2">S238N-H82</strain>
    </source>
</reference>
<evidence type="ECO:0000313" key="3">
    <source>
        <dbReference type="RefSeq" id="XP_035696393.1"/>
    </source>
</evidence>
<dbReference type="OrthoDB" id="10052290at2759"/>
<protein>
    <submittedName>
        <fullName evidence="3">Uncharacterized protein LOC118429875 isoform X1</fullName>
    </submittedName>
</protein>
<dbReference type="Proteomes" id="UP000001554">
    <property type="component" value="Chromosome 14"/>
</dbReference>